<reference evidence="2" key="1">
    <citation type="submission" date="2017-02" db="EMBL/GenBank/DDBJ databases">
        <title>Delving into the versatile metabolic prowess of the omnipresent phylum Bacteroidetes.</title>
        <authorList>
            <person name="Nobu M.K."/>
            <person name="Mei R."/>
            <person name="Narihiro T."/>
            <person name="Kuroda K."/>
            <person name="Liu W.-T."/>
        </authorList>
    </citation>
    <scope>NUCLEOTIDE SEQUENCE</scope>
    <source>
        <strain evidence="2">ADurb.Bin417</strain>
    </source>
</reference>
<evidence type="ECO:0000313" key="2">
    <source>
        <dbReference type="EMBL" id="OPZ90758.1"/>
    </source>
</evidence>
<dbReference type="InterPro" id="IPR050256">
    <property type="entry name" value="Glycosyltransferase_2"/>
</dbReference>
<sequence length="192" mass="21785">MRHPEPLGIGASFWDGVSVARGELVVMMPGDGENEPAEMLRYLALGREVDLVVPFIYNRQVRSTARNRISSLYRWIINVSFRVNFRYTNGTVLYRRSVLRDLELRSRGFFYQTELLVKLVRRGYLYAEVPCRLGARSTGRSKALTLASLRKVAAGYLALMREVYFRGAGPAPEPVPDSATGRRAREAALRKE</sequence>
<dbReference type="AlphaFoldDB" id="A0A1V5MC01"/>
<dbReference type="SUPFAM" id="SSF53448">
    <property type="entry name" value="Nucleotide-diphospho-sugar transferases"/>
    <property type="match status" value="1"/>
</dbReference>
<evidence type="ECO:0008006" key="3">
    <source>
        <dbReference type="Google" id="ProtNLM"/>
    </source>
</evidence>
<dbReference type="Gene3D" id="3.90.550.10">
    <property type="entry name" value="Spore Coat Polysaccharide Biosynthesis Protein SpsA, Chain A"/>
    <property type="match status" value="1"/>
</dbReference>
<evidence type="ECO:0000256" key="1">
    <source>
        <dbReference type="SAM" id="MobiDB-lite"/>
    </source>
</evidence>
<gene>
    <name evidence="2" type="ORF">BWY73_01253</name>
</gene>
<name>A0A1V5MC01_UNCT6</name>
<accession>A0A1V5MC01</accession>
<dbReference type="InterPro" id="IPR029044">
    <property type="entry name" value="Nucleotide-diphossugar_trans"/>
</dbReference>
<dbReference type="EMBL" id="MWAK01000231">
    <property type="protein sequence ID" value="OPZ90758.1"/>
    <property type="molecule type" value="Genomic_DNA"/>
</dbReference>
<dbReference type="Proteomes" id="UP000485484">
    <property type="component" value="Unassembled WGS sequence"/>
</dbReference>
<feature type="region of interest" description="Disordered" evidence="1">
    <location>
        <begin position="171"/>
        <end position="192"/>
    </location>
</feature>
<protein>
    <recommendedName>
        <fullName evidence="3">Undecaprenyl-phosphate mannosyltransferase</fullName>
    </recommendedName>
</protein>
<proteinExistence type="predicted"/>
<feature type="compositionally biased region" description="Basic and acidic residues" evidence="1">
    <location>
        <begin position="183"/>
        <end position="192"/>
    </location>
</feature>
<dbReference type="PANTHER" id="PTHR48090">
    <property type="entry name" value="UNDECAPRENYL-PHOSPHATE 4-DEOXY-4-FORMAMIDO-L-ARABINOSE TRANSFERASE-RELATED"/>
    <property type="match status" value="1"/>
</dbReference>
<organism evidence="2">
    <name type="scientific">candidate division TA06 bacterium ADurb.Bin417</name>
    <dbReference type="NCBI Taxonomy" id="1852828"/>
    <lineage>
        <taxon>Bacteria</taxon>
        <taxon>Bacteria division TA06</taxon>
    </lineage>
</organism>
<comment type="caution">
    <text evidence="2">The sequence shown here is derived from an EMBL/GenBank/DDBJ whole genome shotgun (WGS) entry which is preliminary data.</text>
</comment>
<dbReference type="PANTHER" id="PTHR48090:SF7">
    <property type="entry name" value="RFBJ PROTEIN"/>
    <property type="match status" value="1"/>
</dbReference>